<dbReference type="EMBL" id="LSYS01003169">
    <property type="protein sequence ID" value="OPJ83524.1"/>
    <property type="molecule type" value="Genomic_DNA"/>
</dbReference>
<accession>A0A1V4KGG7</accession>
<sequence length="144" mass="16533">MCVRAYFDCLELDKGEDRVECLWVRTRGKANEADILLGVCHRAPNQDDEADEIFCRQLGEVSQSLALVLMGNFNLPDVRWKYNTTEMKHSRRHLKHMEDKFLTQLVNEPIREGTPLDLLFVKTEGLMSNVLVGGHLGHSDHEII</sequence>
<gene>
    <name evidence="1" type="ORF">AV530_006400</name>
</gene>
<dbReference type="GO" id="GO:0061343">
    <property type="term" value="P:cell adhesion involved in heart morphogenesis"/>
    <property type="evidence" value="ECO:0007669"/>
    <property type="project" value="TreeGrafter"/>
</dbReference>
<dbReference type="OrthoDB" id="9393271at2759"/>
<dbReference type="PANTHER" id="PTHR33395">
    <property type="entry name" value="TRANSCRIPTASE, PUTATIVE-RELATED-RELATED"/>
    <property type="match status" value="1"/>
</dbReference>
<name>A0A1V4KGG7_PATFA</name>
<dbReference type="SUPFAM" id="SSF56219">
    <property type="entry name" value="DNase I-like"/>
    <property type="match status" value="1"/>
</dbReference>
<evidence type="ECO:0000313" key="2">
    <source>
        <dbReference type="Proteomes" id="UP000190648"/>
    </source>
</evidence>
<organism evidence="1 2">
    <name type="scientific">Patagioenas fasciata monilis</name>
    <dbReference type="NCBI Taxonomy" id="372326"/>
    <lineage>
        <taxon>Eukaryota</taxon>
        <taxon>Metazoa</taxon>
        <taxon>Chordata</taxon>
        <taxon>Craniata</taxon>
        <taxon>Vertebrata</taxon>
        <taxon>Euteleostomi</taxon>
        <taxon>Archelosauria</taxon>
        <taxon>Archosauria</taxon>
        <taxon>Dinosauria</taxon>
        <taxon>Saurischia</taxon>
        <taxon>Theropoda</taxon>
        <taxon>Coelurosauria</taxon>
        <taxon>Aves</taxon>
        <taxon>Neognathae</taxon>
        <taxon>Neoaves</taxon>
        <taxon>Columbimorphae</taxon>
        <taxon>Columbiformes</taxon>
        <taxon>Columbidae</taxon>
        <taxon>Patagioenas</taxon>
    </lineage>
</organism>
<dbReference type="STRING" id="372326.A0A1V4KGG7"/>
<dbReference type="GO" id="GO:0031012">
    <property type="term" value="C:extracellular matrix"/>
    <property type="evidence" value="ECO:0007669"/>
    <property type="project" value="TreeGrafter"/>
</dbReference>
<reference evidence="1 2" key="1">
    <citation type="submission" date="2016-02" db="EMBL/GenBank/DDBJ databases">
        <title>Band-tailed pigeon sequencing and assembly.</title>
        <authorList>
            <person name="Soares A.E."/>
            <person name="Novak B.J."/>
            <person name="Rice E.S."/>
            <person name="O'Connell B."/>
            <person name="Chang D."/>
            <person name="Weber S."/>
            <person name="Shapiro B."/>
        </authorList>
    </citation>
    <scope>NUCLEOTIDE SEQUENCE [LARGE SCALE GENOMIC DNA]</scope>
    <source>
        <strain evidence="1">BTP2013</strain>
        <tissue evidence="1">Blood</tissue>
    </source>
</reference>
<evidence type="ECO:0008006" key="3">
    <source>
        <dbReference type="Google" id="ProtNLM"/>
    </source>
</evidence>
<keyword evidence="2" id="KW-1185">Reference proteome</keyword>
<comment type="caution">
    <text evidence="1">The sequence shown here is derived from an EMBL/GenBank/DDBJ whole genome shotgun (WGS) entry which is preliminary data.</text>
</comment>
<proteinExistence type="predicted"/>
<dbReference type="Gene3D" id="3.60.10.10">
    <property type="entry name" value="Endonuclease/exonuclease/phosphatase"/>
    <property type="match status" value="1"/>
</dbReference>
<dbReference type="AlphaFoldDB" id="A0A1V4KGG7"/>
<dbReference type="InterPro" id="IPR036691">
    <property type="entry name" value="Endo/exonu/phosph_ase_sf"/>
</dbReference>
<dbReference type="Proteomes" id="UP000190648">
    <property type="component" value="Unassembled WGS sequence"/>
</dbReference>
<evidence type="ECO:0000313" key="1">
    <source>
        <dbReference type="EMBL" id="OPJ83524.1"/>
    </source>
</evidence>
<dbReference type="PANTHER" id="PTHR33395:SF22">
    <property type="entry name" value="REVERSE TRANSCRIPTASE DOMAIN-CONTAINING PROTEIN"/>
    <property type="match status" value="1"/>
</dbReference>
<dbReference type="GO" id="GO:0007508">
    <property type="term" value="P:larval heart development"/>
    <property type="evidence" value="ECO:0007669"/>
    <property type="project" value="TreeGrafter"/>
</dbReference>
<protein>
    <recommendedName>
        <fullName evidence="3">Endonuclease/exonuclease/phosphatase domain-containing protein</fullName>
    </recommendedName>
</protein>